<dbReference type="EC" id="5.1.3.14" evidence="3"/>
<dbReference type="Proteomes" id="UP001623600">
    <property type="component" value="Unassembled WGS sequence"/>
</dbReference>
<organism evidence="6 7">
    <name type="scientific">Candidatus Clostridium helianthi</name>
    <dbReference type="NCBI Taxonomy" id="3381660"/>
    <lineage>
        <taxon>Bacteria</taxon>
        <taxon>Bacillati</taxon>
        <taxon>Bacillota</taxon>
        <taxon>Clostridia</taxon>
        <taxon>Eubacteriales</taxon>
        <taxon>Clostridiaceae</taxon>
        <taxon>Clostridium</taxon>
    </lineage>
</organism>
<dbReference type="CDD" id="cd03786">
    <property type="entry name" value="GTB_UDP-GlcNAc_2-Epimerase"/>
    <property type="match status" value="1"/>
</dbReference>
<comment type="similarity">
    <text evidence="2 4">Belongs to the UDP-N-acetylglucosamine 2-epimerase family.</text>
</comment>
<evidence type="ECO:0000256" key="4">
    <source>
        <dbReference type="RuleBase" id="RU003513"/>
    </source>
</evidence>
<dbReference type="PANTHER" id="PTHR43174">
    <property type="entry name" value="UDP-N-ACETYLGLUCOSAMINE 2-EPIMERASE"/>
    <property type="match status" value="1"/>
</dbReference>
<accession>A0ABW8S3W5</accession>
<dbReference type="EMBL" id="JBJIAB010000007">
    <property type="protein sequence ID" value="MFL0164950.1"/>
    <property type="molecule type" value="Genomic_DNA"/>
</dbReference>
<dbReference type="RefSeq" id="WP_406760868.1">
    <property type="nucleotide sequence ID" value="NZ_JBJIAB010000007.1"/>
</dbReference>
<dbReference type="InterPro" id="IPR003331">
    <property type="entry name" value="UDP_GlcNAc_Epimerase_2_dom"/>
</dbReference>
<feature type="domain" description="UDP-N-acetylglucosamine 2-epimerase" evidence="5">
    <location>
        <begin position="38"/>
        <end position="380"/>
    </location>
</feature>
<protein>
    <recommendedName>
        <fullName evidence="3">UDP-N-acetylglucosamine 2-epimerase (non-hydrolyzing)</fullName>
        <ecNumber evidence="3">5.1.3.14</ecNumber>
    </recommendedName>
</protein>
<proteinExistence type="inferred from homology"/>
<dbReference type="Pfam" id="PF02350">
    <property type="entry name" value="Epimerase_2"/>
    <property type="match status" value="1"/>
</dbReference>
<dbReference type="Gene3D" id="3.40.50.2000">
    <property type="entry name" value="Glycogen Phosphorylase B"/>
    <property type="match status" value="2"/>
</dbReference>
<sequence>MRKIYNCLNIGGNNLSTKKIITIFGTRPEAIKMAPLVKELERREEIESKVCVTAQHREMLDQVLELFDIKPDFDLNIMKTKQTLTGITSRVLEGLEEVFKEEKPDMILVHGDTTTTFAGSLAAFYQQIKVGHVEAGLRTFNKYFPFPEEMNRKLTGSLADLHFAPTKGSKENLLREGINASDIYVTGNTVIDAMKHTVEDDYVFENEELNNIDFSKKVIMITAHRRENWGEGIQNICIALNKIVEQNEDVELVYLVHLNPVVKDVVYERLGGKERIHLLSPLDTKETHNLMNKSFMVMTDSGGLQEEAPHLAKPVLVLRDVTERPEAVEAGTVKLVGTNIDQIVSEANELLRNPDAYCKMSKSINPYGDGIASRRIADAILKYFGLTTREVEEFKR</sequence>
<evidence type="ECO:0000256" key="1">
    <source>
        <dbReference type="ARBA" id="ARBA00023235"/>
    </source>
</evidence>
<gene>
    <name evidence="6" type="primary">wecB</name>
    <name evidence="6" type="ORF">ACJDTP_07670</name>
</gene>
<evidence type="ECO:0000313" key="7">
    <source>
        <dbReference type="Proteomes" id="UP001623600"/>
    </source>
</evidence>
<evidence type="ECO:0000256" key="3">
    <source>
        <dbReference type="ARBA" id="ARBA00038858"/>
    </source>
</evidence>
<dbReference type="InterPro" id="IPR029767">
    <property type="entry name" value="WecB-like"/>
</dbReference>
<evidence type="ECO:0000313" key="6">
    <source>
        <dbReference type="EMBL" id="MFL0164950.1"/>
    </source>
</evidence>
<evidence type="ECO:0000259" key="5">
    <source>
        <dbReference type="Pfam" id="PF02350"/>
    </source>
</evidence>
<reference evidence="6 7" key="1">
    <citation type="submission" date="2024-11" db="EMBL/GenBank/DDBJ databases">
        <authorList>
            <person name="Heng Y.C."/>
            <person name="Lim A.C.H."/>
            <person name="Lee J.K.Y."/>
            <person name="Kittelmann S."/>
        </authorList>
    </citation>
    <scope>NUCLEOTIDE SEQUENCE [LARGE SCALE GENOMIC DNA]</scope>
    <source>
        <strain evidence="6 7">WILCCON 0112</strain>
    </source>
</reference>
<dbReference type="GO" id="GO:0008761">
    <property type="term" value="F:UDP-N-acetylglucosamine 2-epimerase activity"/>
    <property type="evidence" value="ECO:0007669"/>
    <property type="project" value="UniProtKB-EC"/>
</dbReference>
<comment type="caution">
    <text evidence="6">The sequence shown here is derived from an EMBL/GenBank/DDBJ whole genome shotgun (WGS) entry which is preliminary data.</text>
</comment>
<name>A0ABW8S3W5_9CLOT</name>
<keyword evidence="7" id="KW-1185">Reference proteome</keyword>
<dbReference type="SUPFAM" id="SSF53756">
    <property type="entry name" value="UDP-Glycosyltransferase/glycogen phosphorylase"/>
    <property type="match status" value="1"/>
</dbReference>
<evidence type="ECO:0000256" key="2">
    <source>
        <dbReference type="ARBA" id="ARBA00038209"/>
    </source>
</evidence>
<dbReference type="PANTHER" id="PTHR43174:SF2">
    <property type="entry name" value="UDP-N-ACETYLGLUCOSAMINE 2-EPIMERASE"/>
    <property type="match status" value="1"/>
</dbReference>
<dbReference type="NCBIfam" id="TIGR00236">
    <property type="entry name" value="wecB"/>
    <property type="match status" value="1"/>
</dbReference>
<keyword evidence="1 4" id="KW-0413">Isomerase</keyword>